<reference evidence="8 9" key="3">
    <citation type="submission" date="2023-06" db="EMBL/GenBank/DDBJ databases">
        <authorList>
            <person name="Zeman M."/>
            <person name="Kubasova T."/>
            <person name="Jahodarova E."/>
            <person name="Nykrynova M."/>
            <person name="Rychlik I."/>
        </authorList>
    </citation>
    <scope>NUCLEOTIDE SEQUENCE [LARGE SCALE GENOMIC DNA]</scope>
    <source>
        <strain evidence="8 9">ET39</strain>
    </source>
</reference>
<evidence type="ECO:0000256" key="2">
    <source>
        <dbReference type="ARBA" id="ARBA00012438"/>
    </source>
</evidence>
<keyword evidence="6" id="KW-1133">Transmembrane helix</keyword>
<keyword evidence="3" id="KW-0808">Transferase</keyword>
<evidence type="ECO:0000256" key="5">
    <source>
        <dbReference type="ARBA" id="ARBA00023012"/>
    </source>
</evidence>
<dbReference type="CDD" id="cd00075">
    <property type="entry name" value="HATPase"/>
    <property type="match status" value="1"/>
</dbReference>
<gene>
    <name evidence="8" type="ORF">QUV96_03090</name>
</gene>
<keyword evidence="6" id="KW-0472">Membrane</keyword>
<accession>A0ABT7UAI9</accession>
<organism evidence="8 9">
    <name type="scientific">Amedibacillus dolichus</name>
    <dbReference type="NCBI Taxonomy" id="31971"/>
    <lineage>
        <taxon>Bacteria</taxon>
        <taxon>Bacillati</taxon>
        <taxon>Bacillota</taxon>
        <taxon>Erysipelotrichia</taxon>
        <taxon>Erysipelotrichales</taxon>
        <taxon>Erysipelotrichaceae</taxon>
        <taxon>Amedibacillus</taxon>
    </lineage>
</organism>
<comment type="caution">
    <text evidence="8">The sequence shown here is derived from an EMBL/GenBank/DDBJ whole genome shotgun (WGS) entry which is preliminary data.</text>
</comment>
<feature type="transmembrane region" description="Helical" evidence="6">
    <location>
        <begin position="18"/>
        <end position="37"/>
    </location>
</feature>
<dbReference type="EC" id="2.7.13.3" evidence="2"/>
<evidence type="ECO:0000256" key="6">
    <source>
        <dbReference type="SAM" id="Phobius"/>
    </source>
</evidence>
<comment type="catalytic activity">
    <reaction evidence="1">
        <text>ATP + protein L-histidine = ADP + protein N-phospho-L-histidine.</text>
        <dbReference type="EC" id="2.7.13.3"/>
    </reaction>
</comment>
<dbReference type="Proteomes" id="UP001529340">
    <property type="component" value="Unassembled WGS sequence"/>
</dbReference>
<sequence length="412" mass="47393">METGCSSLHRLRYKAVKALIIVLSLLFYVVGMHTHYYQRTLTVIGALREAEPEVQQQALHSLFENTGDTEDGIYVMMKSGYHYQGQTALYIDIFVIVLTVGFAAIVFMILQYYKRSSSQKAYMLENELNYLKEEVEHFLYGSEITRKDGYEACNYLLDRLEQKVYDVNELNESELGRMMTFHQNIIHQIYTPLNTIKLLTEQLAQENAIEKSYQETMNYAVDKAARLAYIYMRASKMDAGKVILEYEELQFHDLIEDIFKLLKITADYFNASLINQCDDSIIYADEAWIKEAITNIVKNAIENAGDGKTVMVSSTSTSESVRIFIDDNGDADVIVDEVVFERFESSKTGIGIGLHLCKQIVEKHLGKITVERSPLGGLRFVIELSKYSHKQKIELEEKDENNRKNRECEEVL</sequence>
<evidence type="ECO:0000256" key="4">
    <source>
        <dbReference type="ARBA" id="ARBA00022777"/>
    </source>
</evidence>
<dbReference type="RefSeq" id="WP_289607088.1">
    <property type="nucleotide sequence ID" value="NZ_JAUDCG010000009.1"/>
</dbReference>
<protein>
    <recommendedName>
        <fullName evidence="2">histidine kinase</fullName>
        <ecNumber evidence="2">2.7.13.3</ecNumber>
    </recommendedName>
</protein>
<dbReference type="SUPFAM" id="SSF47384">
    <property type="entry name" value="Homodimeric domain of signal transducing histidine kinase"/>
    <property type="match status" value="1"/>
</dbReference>
<evidence type="ECO:0000256" key="3">
    <source>
        <dbReference type="ARBA" id="ARBA00022679"/>
    </source>
</evidence>
<proteinExistence type="predicted"/>
<keyword evidence="9" id="KW-1185">Reference proteome</keyword>
<evidence type="ECO:0000313" key="8">
    <source>
        <dbReference type="EMBL" id="MDM8156622.1"/>
    </source>
</evidence>
<dbReference type="Gene3D" id="3.30.565.10">
    <property type="entry name" value="Histidine kinase-like ATPase, C-terminal domain"/>
    <property type="match status" value="1"/>
</dbReference>
<dbReference type="PANTHER" id="PTHR43711">
    <property type="entry name" value="TWO-COMPONENT HISTIDINE KINASE"/>
    <property type="match status" value="1"/>
</dbReference>
<dbReference type="SUPFAM" id="SSF55874">
    <property type="entry name" value="ATPase domain of HSP90 chaperone/DNA topoisomerase II/histidine kinase"/>
    <property type="match status" value="1"/>
</dbReference>
<dbReference type="GO" id="GO:0016301">
    <property type="term" value="F:kinase activity"/>
    <property type="evidence" value="ECO:0007669"/>
    <property type="project" value="UniProtKB-KW"/>
</dbReference>
<dbReference type="PANTHER" id="PTHR43711:SF1">
    <property type="entry name" value="HISTIDINE KINASE 1"/>
    <property type="match status" value="1"/>
</dbReference>
<evidence type="ECO:0000256" key="1">
    <source>
        <dbReference type="ARBA" id="ARBA00000085"/>
    </source>
</evidence>
<reference evidence="9" key="2">
    <citation type="submission" date="2023-06" db="EMBL/GenBank/DDBJ databases">
        <title>Identification and characterization of horizontal gene transfer across gut microbiota members of farm animals based on homology search.</title>
        <authorList>
            <person name="Zeman M."/>
            <person name="Kubasova T."/>
            <person name="Jahodarova E."/>
            <person name="Nykrynova M."/>
            <person name="Rychlik I."/>
        </authorList>
    </citation>
    <scope>NUCLEOTIDE SEQUENCE [LARGE SCALE GENOMIC DNA]</scope>
    <source>
        <strain evidence="9">ET39</strain>
    </source>
</reference>
<evidence type="ECO:0000259" key="7">
    <source>
        <dbReference type="PROSITE" id="PS50109"/>
    </source>
</evidence>
<reference evidence="8 9" key="1">
    <citation type="submission" date="2023-06" db="EMBL/GenBank/DDBJ databases">
        <title>Identification and characterization of horizontal gene transfer across gut microbiota members of farm animals based on homology search.</title>
        <authorList>
            <person name="Schwarzerova J."/>
            <person name="Nykrynova M."/>
            <person name="Jureckova K."/>
            <person name="Cejkova D."/>
            <person name="Rychlik I."/>
        </authorList>
    </citation>
    <scope>NUCLEOTIDE SEQUENCE [LARGE SCALE GENOMIC DNA]</scope>
    <source>
        <strain evidence="8 9">ET39</strain>
    </source>
</reference>
<dbReference type="InterPro" id="IPR036890">
    <property type="entry name" value="HATPase_C_sf"/>
</dbReference>
<dbReference type="InterPro" id="IPR036097">
    <property type="entry name" value="HisK_dim/P_sf"/>
</dbReference>
<feature type="domain" description="Histidine kinase" evidence="7">
    <location>
        <begin position="184"/>
        <end position="388"/>
    </location>
</feature>
<dbReference type="SMART" id="SM00387">
    <property type="entry name" value="HATPase_c"/>
    <property type="match status" value="1"/>
</dbReference>
<keyword evidence="6" id="KW-0812">Transmembrane</keyword>
<dbReference type="InterPro" id="IPR003594">
    <property type="entry name" value="HATPase_dom"/>
</dbReference>
<dbReference type="EMBL" id="JAUDCG010000009">
    <property type="protein sequence ID" value="MDM8156622.1"/>
    <property type="molecule type" value="Genomic_DNA"/>
</dbReference>
<keyword evidence="5" id="KW-0902">Two-component regulatory system</keyword>
<name>A0ABT7UAI9_9FIRM</name>
<keyword evidence="4 8" id="KW-0418">Kinase</keyword>
<dbReference type="InterPro" id="IPR005467">
    <property type="entry name" value="His_kinase_dom"/>
</dbReference>
<evidence type="ECO:0000313" key="9">
    <source>
        <dbReference type="Proteomes" id="UP001529340"/>
    </source>
</evidence>
<dbReference type="InterPro" id="IPR050736">
    <property type="entry name" value="Sensor_HK_Regulatory"/>
</dbReference>
<dbReference type="PROSITE" id="PS50109">
    <property type="entry name" value="HIS_KIN"/>
    <property type="match status" value="1"/>
</dbReference>
<feature type="transmembrane region" description="Helical" evidence="6">
    <location>
        <begin position="88"/>
        <end position="113"/>
    </location>
</feature>
<dbReference type="Pfam" id="PF02518">
    <property type="entry name" value="HATPase_c"/>
    <property type="match status" value="1"/>
</dbReference>